<organism evidence="1 2">
    <name type="scientific">Hesseltinella vesiculosa</name>
    <dbReference type="NCBI Taxonomy" id="101127"/>
    <lineage>
        <taxon>Eukaryota</taxon>
        <taxon>Fungi</taxon>
        <taxon>Fungi incertae sedis</taxon>
        <taxon>Mucoromycota</taxon>
        <taxon>Mucoromycotina</taxon>
        <taxon>Mucoromycetes</taxon>
        <taxon>Mucorales</taxon>
        <taxon>Cunninghamellaceae</taxon>
        <taxon>Hesseltinella</taxon>
    </lineage>
</organism>
<proteinExistence type="predicted"/>
<protein>
    <recommendedName>
        <fullName evidence="3">Zinc knuckle domain-containing protein</fullName>
    </recommendedName>
</protein>
<comment type="caution">
    <text evidence="1">The sequence shown here is derived from an EMBL/GenBank/DDBJ whole genome shotgun (WGS) entry which is preliminary data.</text>
</comment>
<feature type="non-terminal residue" evidence="1">
    <location>
        <position position="1"/>
    </location>
</feature>
<dbReference type="PANTHER" id="PTHR13491">
    <property type="entry name" value="ZCCHC10 PROTEIN"/>
    <property type="match status" value="1"/>
</dbReference>
<feature type="non-terminal residue" evidence="1">
    <location>
        <position position="78"/>
    </location>
</feature>
<dbReference type="Pfam" id="PF13917">
    <property type="entry name" value="zf-CCHC_3"/>
    <property type="match status" value="1"/>
</dbReference>
<dbReference type="Proteomes" id="UP000242146">
    <property type="component" value="Unassembled WGS sequence"/>
</dbReference>
<dbReference type="AlphaFoldDB" id="A0A1X2GG52"/>
<dbReference type="PANTHER" id="PTHR13491:SF0">
    <property type="entry name" value="ZINC FINGER CCHC DOMAIN-CONTAINING PROTEIN 10"/>
    <property type="match status" value="1"/>
</dbReference>
<name>A0A1X2GG52_9FUNG</name>
<sequence length="78" mass="9031">HRASEAPKASPQTRCQKCLGFGHWTFECKGAQSYKARPTRTQQLKRPVKLMKPEIPDEVLDRKGLADRILARKEEERK</sequence>
<dbReference type="EMBL" id="MCGT01000017">
    <property type="protein sequence ID" value="ORX52860.1"/>
    <property type="molecule type" value="Genomic_DNA"/>
</dbReference>
<dbReference type="OrthoDB" id="437973at2759"/>
<accession>A0A1X2GG52</accession>
<gene>
    <name evidence="1" type="ORF">DM01DRAFT_1260044</name>
</gene>
<evidence type="ECO:0008006" key="3">
    <source>
        <dbReference type="Google" id="ProtNLM"/>
    </source>
</evidence>
<evidence type="ECO:0000313" key="2">
    <source>
        <dbReference type="Proteomes" id="UP000242146"/>
    </source>
</evidence>
<reference evidence="1 2" key="1">
    <citation type="submission" date="2016-07" db="EMBL/GenBank/DDBJ databases">
        <title>Pervasive Adenine N6-methylation of Active Genes in Fungi.</title>
        <authorList>
            <consortium name="DOE Joint Genome Institute"/>
            <person name="Mondo S.J."/>
            <person name="Dannebaum R.O."/>
            <person name="Kuo R.C."/>
            <person name="Labutti K."/>
            <person name="Haridas S."/>
            <person name="Kuo A."/>
            <person name="Salamov A."/>
            <person name="Ahrendt S.R."/>
            <person name="Lipzen A."/>
            <person name="Sullivan W."/>
            <person name="Andreopoulos W.B."/>
            <person name="Clum A."/>
            <person name="Lindquist E."/>
            <person name="Daum C."/>
            <person name="Ramamoorthy G.K."/>
            <person name="Gryganskyi A."/>
            <person name="Culley D."/>
            <person name="Magnuson J.K."/>
            <person name="James T.Y."/>
            <person name="O'Malley M.A."/>
            <person name="Stajich J.E."/>
            <person name="Spatafora J.W."/>
            <person name="Visel A."/>
            <person name="Grigoriev I.V."/>
        </authorList>
    </citation>
    <scope>NUCLEOTIDE SEQUENCE [LARGE SCALE GENOMIC DNA]</scope>
    <source>
        <strain evidence="1 2">NRRL 3301</strain>
    </source>
</reference>
<keyword evidence="2" id="KW-1185">Reference proteome</keyword>
<dbReference type="InterPro" id="IPR039715">
    <property type="entry name" value="ZCCHC10"/>
</dbReference>
<evidence type="ECO:0000313" key="1">
    <source>
        <dbReference type="EMBL" id="ORX52860.1"/>
    </source>
</evidence>